<organism evidence="1 2">
    <name type="scientific">Tegillarca granosa</name>
    <name type="common">Malaysian cockle</name>
    <name type="synonym">Anadara granosa</name>
    <dbReference type="NCBI Taxonomy" id="220873"/>
    <lineage>
        <taxon>Eukaryota</taxon>
        <taxon>Metazoa</taxon>
        <taxon>Spiralia</taxon>
        <taxon>Lophotrochozoa</taxon>
        <taxon>Mollusca</taxon>
        <taxon>Bivalvia</taxon>
        <taxon>Autobranchia</taxon>
        <taxon>Pteriomorphia</taxon>
        <taxon>Arcoida</taxon>
        <taxon>Arcoidea</taxon>
        <taxon>Arcidae</taxon>
        <taxon>Tegillarca</taxon>
    </lineage>
</organism>
<reference evidence="1 2" key="1">
    <citation type="submission" date="2022-12" db="EMBL/GenBank/DDBJ databases">
        <title>Chromosome-level genome of Tegillarca granosa.</title>
        <authorList>
            <person name="Kim J."/>
        </authorList>
    </citation>
    <scope>NUCLEOTIDE SEQUENCE [LARGE SCALE GENOMIC DNA]</scope>
    <source>
        <strain evidence="1">Teg-2019</strain>
        <tissue evidence="1">Adductor muscle</tissue>
    </source>
</reference>
<name>A0ABQ9F7K0_TEGGR</name>
<proteinExistence type="predicted"/>
<protein>
    <submittedName>
        <fullName evidence="1">Uncharacterized protein</fullName>
    </submittedName>
</protein>
<accession>A0ABQ9F7K0</accession>
<evidence type="ECO:0000313" key="2">
    <source>
        <dbReference type="Proteomes" id="UP001217089"/>
    </source>
</evidence>
<gene>
    <name evidence="1" type="ORF">KUTeg_009914</name>
</gene>
<dbReference type="EMBL" id="JARBDR010000440">
    <property type="protein sequence ID" value="KAJ8312541.1"/>
    <property type="molecule type" value="Genomic_DNA"/>
</dbReference>
<evidence type="ECO:0000313" key="1">
    <source>
        <dbReference type="EMBL" id="KAJ8312541.1"/>
    </source>
</evidence>
<sequence>MDRDRPVMPISRSPFCERRRANVLASTAPPSESGMKSAIIGLVAGTYLFRSGTELKRFRQNQLSSELAYFPTMALYIYIGSYKRDSIWRNMLIKPRDNRLLPFLDGTILKYMCNHFNKTGIQCPAKLFNTSNKLVAQGVQKKKIARFLLNSLMDWKLSPYTVEIDFKLSLLISGNIV</sequence>
<dbReference type="Proteomes" id="UP001217089">
    <property type="component" value="Unassembled WGS sequence"/>
</dbReference>
<comment type="caution">
    <text evidence="1">The sequence shown here is derived from an EMBL/GenBank/DDBJ whole genome shotgun (WGS) entry which is preliminary data.</text>
</comment>
<keyword evidence="2" id="KW-1185">Reference proteome</keyword>